<organism evidence="6 7">
    <name type="scientific">Hyphococcus flavus</name>
    <dbReference type="NCBI Taxonomy" id="1866326"/>
    <lineage>
        <taxon>Bacteria</taxon>
        <taxon>Pseudomonadati</taxon>
        <taxon>Pseudomonadota</taxon>
        <taxon>Alphaproteobacteria</taxon>
        <taxon>Parvularculales</taxon>
        <taxon>Parvularculaceae</taxon>
        <taxon>Hyphococcus</taxon>
    </lineage>
</organism>
<dbReference type="Proteomes" id="UP001214043">
    <property type="component" value="Chromosome"/>
</dbReference>
<feature type="transmembrane region" description="Helical" evidence="5">
    <location>
        <begin position="246"/>
        <end position="267"/>
    </location>
</feature>
<feature type="transmembrane region" description="Helical" evidence="5">
    <location>
        <begin position="273"/>
        <end position="295"/>
    </location>
</feature>
<dbReference type="InterPro" id="IPR004710">
    <property type="entry name" value="Bilac:Na_transpt"/>
</dbReference>
<sequence length="306" mass="32046">MDAETLDQLTIALDQGAQTMLAAAIVIMMFAIALGLKPEHFAFLRTHKRLFFGGLTAQLIGLPLMTVALAAILSPPPSIALGMIVVAACPGGNVSNFMTWGARGDTAYSVSLTAGSSVIAALWTPAAILLWSELYPPTADLLDTIEFNRISFVIQTTLMLAAPLGLGMLAAHRFPGAAEKIRKPLGLFGGGILAVVIIQGVADFWPILVAGWMLIAIPVIAHNACAFALGAATGRLLGANEARRRSLTFEVGIQNAGLAVVLLLAQLKGLGGAAAIAAAWGVWHFFSGGVMITLFRTLDARKAKHL</sequence>
<keyword evidence="2 5" id="KW-0812">Transmembrane</keyword>
<evidence type="ECO:0000256" key="4">
    <source>
        <dbReference type="ARBA" id="ARBA00023136"/>
    </source>
</evidence>
<gene>
    <name evidence="6" type="ORF">PUV54_10095</name>
</gene>
<dbReference type="Gene3D" id="1.20.1530.20">
    <property type="match status" value="1"/>
</dbReference>
<protein>
    <submittedName>
        <fullName evidence="6">Bile acid:sodium symporter</fullName>
    </submittedName>
</protein>
<keyword evidence="3 5" id="KW-1133">Transmembrane helix</keyword>
<accession>A0AAE9ZA20</accession>
<dbReference type="RefSeq" id="WP_274492106.1">
    <property type="nucleotide sequence ID" value="NZ_CP118166.1"/>
</dbReference>
<feature type="transmembrane region" description="Helical" evidence="5">
    <location>
        <begin position="79"/>
        <end position="98"/>
    </location>
</feature>
<feature type="transmembrane region" description="Helical" evidence="5">
    <location>
        <begin position="208"/>
        <end position="234"/>
    </location>
</feature>
<feature type="transmembrane region" description="Helical" evidence="5">
    <location>
        <begin position="50"/>
        <end position="73"/>
    </location>
</feature>
<dbReference type="PANTHER" id="PTHR10361">
    <property type="entry name" value="SODIUM-BILE ACID COTRANSPORTER"/>
    <property type="match status" value="1"/>
</dbReference>
<keyword evidence="4 5" id="KW-0472">Membrane</keyword>
<evidence type="ECO:0000256" key="5">
    <source>
        <dbReference type="SAM" id="Phobius"/>
    </source>
</evidence>
<dbReference type="PANTHER" id="PTHR10361:SF28">
    <property type="entry name" value="P3 PROTEIN-RELATED"/>
    <property type="match status" value="1"/>
</dbReference>
<proteinExistence type="predicted"/>
<feature type="transmembrane region" description="Helical" evidence="5">
    <location>
        <begin position="110"/>
        <end position="132"/>
    </location>
</feature>
<evidence type="ECO:0000256" key="3">
    <source>
        <dbReference type="ARBA" id="ARBA00022989"/>
    </source>
</evidence>
<dbReference type="KEGG" id="hfl:PUV54_10095"/>
<feature type="transmembrane region" description="Helical" evidence="5">
    <location>
        <begin position="152"/>
        <end position="172"/>
    </location>
</feature>
<reference evidence="6" key="1">
    <citation type="submission" date="2023-02" db="EMBL/GenBank/DDBJ databases">
        <title>Genome sequence of Hyphococcus flavus.</title>
        <authorList>
            <person name="Rong J.-C."/>
            <person name="Zhao Q."/>
            <person name="Yi M."/>
            <person name="Wu J.-Y."/>
        </authorList>
    </citation>
    <scope>NUCLEOTIDE SEQUENCE</scope>
    <source>
        <strain evidence="6">MCCC 1K03223</strain>
    </source>
</reference>
<evidence type="ECO:0000313" key="7">
    <source>
        <dbReference type="Proteomes" id="UP001214043"/>
    </source>
</evidence>
<dbReference type="AlphaFoldDB" id="A0AAE9ZA20"/>
<dbReference type="EMBL" id="CP118166">
    <property type="protein sequence ID" value="WDI30308.1"/>
    <property type="molecule type" value="Genomic_DNA"/>
</dbReference>
<feature type="transmembrane region" description="Helical" evidence="5">
    <location>
        <begin position="20"/>
        <end position="38"/>
    </location>
</feature>
<feature type="transmembrane region" description="Helical" evidence="5">
    <location>
        <begin position="184"/>
        <end position="202"/>
    </location>
</feature>
<evidence type="ECO:0000256" key="2">
    <source>
        <dbReference type="ARBA" id="ARBA00022692"/>
    </source>
</evidence>
<dbReference type="InterPro" id="IPR038770">
    <property type="entry name" value="Na+/solute_symporter_sf"/>
</dbReference>
<dbReference type="InterPro" id="IPR002657">
    <property type="entry name" value="BilAc:Na_symport/Acr3"/>
</dbReference>
<dbReference type="GO" id="GO:0016020">
    <property type="term" value="C:membrane"/>
    <property type="evidence" value="ECO:0007669"/>
    <property type="project" value="UniProtKB-SubCell"/>
</dbReference>
<keyword evidence="7" id="KW-1185">Reference proteome</keyword>
<name>A0AAE9ZA20_9PROT</name>
<dbReference type="Pfam" id="PF01758">
    <property type="entry name" value="SBF"/>
    <property type="match status" value="1"/>
</dbReference>
<comment type="subcellular location">
    <subcellularLocation>
        <location evidence="1">Membrane</location>
        <topology evidence="1">Multi-pass membrane protein</topology>
    </subcellularLocation>
</comment>
<evidence type="ECO:0000256" key="1">
    <source>
        <dbReference type="ARBA" id="ARBA00004141"/>
    </source>
</evidence>
<evidence type="ECO:0000313" key="6">
    <source>
        <dbReference type="EMBL" id="WDI30308.1"/>
    </source>
</evidence>